<organism evidence="2 3">
    <name type="scientific">Linnemannia exigua</name>
    <dbReference type="NCBI Taxonomy" id="604196"/>
    <lineage>
        <taxon>Eukaryota</taxon>
        <taxon>Fungi</taxon>
        <taxon>Fungi incertae sedis</taxon>
        <taxon>Mucoromycota</taxon>
        <taxon>Mortierellomycotina</taxon>
        <taxon>Mortierellomycetes</taxon>
        <taxon>Mortierellales</taxon>
        <taxon>Mortierellaceae</taxon>
        <taxon>Linnemannia</taxon>
    </lineage>
</organism>
<feature type="compositionally biased region" description="Acidic residues" evidence="1">
    <location>
        <begin position="127"/>
        <end position="156"/>
    </location>
</feature>
<evidence type="ECO:0000313" key="2">
    <source>
        <dbReference type="EMBL" id="KAG0256506.1"/>
    </source>
</evidence>
<dbReference type="AlphaFoldDB" id="A0AAD4D3J7"/>
<dbReference type="Proteomes" id="UP001194580">
    <property type="component" value="Unassembled WGS sequence"/>
</dbReference>
<proteinExistence type="predicted"/>
<dbReference type="EMBL" id="JAAAIL010002531">
    <property type="protein sequence ID" value="KAG0256506.1"/>
    <property type="molecule type" value="Genomic_DNA"/>
</dbReference>
<feature type="non-terminal residue" evidence="2">
    <location>
        <position position="156"/>
    </location>
</feature>
<evidence type="ECO:0000313" key="3">
    <source>
        <dbReference type="Proteomes" id="UP001194580"/>
    </source>
</evidence>
<accession>A0AAD4D3J7</accession>
<keyword evidence="3" id="KW-1185">Reference proteome</keyword>
<evidence type="ECO:0000256" key="1">
    <source>
        <dbReference type="SAM" id="MobiDB-lite"/>
    </source>
</evidence>
<reference evidence="2" key="1">
    <citation type="journal article" date="2020" name="Fungal Divers.">
        <title>Resolving the Mortierellaceae phylogeny through synthesis of multi-gene phylogenetics and phylogenomics.</title>
        <authorList>
            <person name="Vandepol N."/>
            <person name="Liber J."/>
            <person name="Desiro A."/>
            <person name="Na H."/>
            <person name="Kennedy M."/>
            <person name="Barry K."/>
            <person name="Grigoriev I.V."/>
            <person name="Miller A.N."/>
            <person name="O'Donnell K."/>
            <person name="Stajich J.E."/>
            <person name="Bonito G."/>
        </authorList>
    </citation>
    <scope>NUCLEOTIDE SEQUENCE</scope>
    <source>
        <strain evidence="2">NRRL 28262</strain>
    </source>
</reference>
<feature type="region of interest" description="Disordered" evidence="1">
    <location>
        <begin position="121"/>
        <end position="156"/>
    </location>
</feature>
<name>A0AAD4D3J7_9FUNG</name>
<sequence>LTHHAAFVVEAPGARAGRPLLADLDAGRDNYRREIFAILQRRNDAPVPNIIGTTLLVSGFIESRTIRGRPPQRILVISELALSVFDALYRRYPSVDAQYPGDIYQHFNIDGGANVFQAIANPRDGDADADAEGDGDGDGDGDSDGGGDGDGVGDGD</sequence>
<gene>
    <name evidence="2" type="ORF">BGZ95_005477</name>
</gene>
<comment type="caution">
    <text evidence="2">The sequence shown here is derived from an EMBL/GenBank/DDBJ whole genome shotgun (WGS) entry which is preliminary data.</text>
</comment>
<feature type="non-terminal residue" evidence="2">
    <location>
        <position position="1"/>
    </location>
</feature>
<protein>
    <submittedName>
        <fullName evidence="2">Uncharacterized protein</fullName>
    </submittedName>
</protein>